<sequence>YMYIVNFTDRIRESLNEIYLMSNVVVSELLTKIREHMGCLYKLAEAVSSLDFLVSLAHQCTMSTYVRPEFTDTTAIKNGHHPILEKIQLDSPVPNNTFISKNNNFLVITGPNMSGKSTYLKQVALLQIMAQIGCFVPAEYASFRITRQIFSRIGSNDDIESNCSTFMLEMREINYIIQNADDSSLIIIDELGRGTSVEEGIGLCYSICEYLVNKKAFTLFATHFMELTSLDVTYPNVSNYQFEVKHDENGMKVHFTHALSRGHTSEEHYGLKLAELSCLPYSVTTEARVLSQQIQLQRQTACQESPEAVRLRCVFRLAINLQQVASNFRMDVGTLKTYLTSLREQYEQKLRPYREE</sequence>
<dbReference type="InterPro" id="IPR045076">
    <property type="entry name" value="MutS"/>
</dbReference>
<evidence type="ECO:0000259" key="5">
    <source>
        <dbReference type="PROSITE" id="PS00486"/>
    </source>
</evidence>
<dbReference type="Pfam" id="PF00488">
    <property type="entry name" value="MutS_V"/>
    <property type="match status" value="1"/>
</dbReference>
<feature type="domain" description="DNA mismatch repair proteins mutS family" evidence="5">
    <location>
        <begin position="184"/>
        <end position="200"/>
    </location>
</feature>
<protein>
    <submittedName>
        <fullName evidence="7">MutS protein homolog 4-like</fullName>
    </submittedName>
</protein>
<evidence type="ECO:0000256" key="4">
    <source>
        <dbReference type="ARBA" id="ARBA00023125"/>
    </source>
</evidence>
<feature type="non-terminal residue" evidence="7">
    <location>
        <position position="1"/>
    </location>
</feature>
<dbReference type="PROSITE" id="PS00486">
    <property type="entry name" value="DNA_MISMATCH_REPAIR_2"/>
    <property type="match status" value="1"/>
</dbReference>
<keyword evidence="3" id="KW-0067">ATP-binding</keyword>
<proteinExistence type="inferred from homology"/>
<dbReference type="GeneID" id="111089209"/>
<dbReference type="SUPFAM" id="SSF52540">
    <property type="entry name" value="P-loop containing nucleoside triphosphate hydrolases"/>
    <property type="match status" value="1"/>
</dbReference>
<name>A0ABM1TM68_LIMPO</name>
<organism evidence="6 7">
    <name type="scientific">Limulus polyphemus</name>
    <name type="common">Atlantic horseshoe crab</name>
    <dbReference type="NCBI Taxonomy" id="6850"/>
    <lineage>
        <taxon>Eukaryota</taxon>
        <taxon>Metazoa</taxon>
        <taxon>Ecdysozoa</taxon>
        <taxon>Arthropoda</taxon>
        <taxon>Chelicerata</taxon>
        <taxon>Merostomata</taxon>
        <taxon>Xiphosura</taxon>
        <taxon>Limulidae</taxon>
        <taxon>Limulus</taxon>
    </lineage>
</organism>
<accession>A0ABM1TM68</accession>
<dbReference type="PANTHER" id="PTHR11361">
    <property type="entry name" value="DNA MISMATCH REPAIR PROTEIN MUTS FAMILY MEMBER"/>
    <property type="match status" value="1"/>
</dbReference>
<comment type="similarity">
    <text evidence="1">Belongs to the DNA mismatch repair MutS family.</text>
</comment>
<gene>
    <name evidence="7" type="primary">LOC111089209</name>
</gene>
<evidence type="ECO:0000256" key="3">
    <source>
        <dbReference type="ARBA" id="ARBA00022840"/>
    </source>
</evidence>
<evidence type="ECO:0000313" key="7">
    <source>
        <dbReference type="RefSeq" id="XP_022256974.1"/>
    </source>
</evidence>
<keyword evidence="2" id="KW-0547">Nucleotide-binding</keyword>
<dbReference type="Gene3D" id="3.40.50.300">
    <property type="entry name" value="P-loop containing nucleotide triphosphate hydrolases"/>
    <property type="match status" value="1"/>
</dbReference>
<dbReference type="InterPro" id="IPR036187">
    <property type="entry name" value="DNA_mismatch_repair_MutS_sf"/>
</dbReference>
<dbReference type="Proteomes" id="UP000694941">
    <property type="component" value="Unplaced"/>
</dbReference>
<dbReference type="RefSeq" id="XP_022256974.1">
    <property type="nucleotide sequence ID" value="XM_022401266.1"/>
</dbReference>
<dbReference type="SMART" id="SM00534">
    <property type="entry name" value="MUTSac"/>
    <property type="match status" value="1"/>
</dbReference>
<evidence type="ECO:0000313" key="6">
    <source>
        <dbReference type="Proteomes" id="UP000694941"/>
    </source>
</evidence>
<dbReference type="SUPFAM" id="SSF48334">
    <property type="entry name" value="DNA repair protein MutS, domain III"/>
    <property type="match status" value="1"/>
</dbReference>
<evidence type="ECO:0000256" key="2">
    <source>
        <dbReference type="ARBA" id="ARBA00022741"/>
    </source>
</evidence>
<dbReference type="InterPro" id="IPR000432">
    <property type="entry name" value="DNA_mismatch_repair_MutS_C"/>
</dbReference>
<keyword evidence="6" id="KW-1185">Reference proteome</keyword>
<dbReference type="InterPro" id="IPR027417">
    <property type="entry name" value="P-loop_NTPase"/>
</dbReference>
<dbReference type="PANTHER" id="PTHR11361:SF21">
    <property type="entry name" value="MUTS PROTEIN HOMOLOG 4"/>
    <property type="match status" value="1"/>
</dbReference>
<evidence type="ECO:0000256" key="1">
    <source>
        <dbReference type="ARBA" id="ARBA00006271"/>
    </source>
</evidence>
<keyword evidence="4" id="KW-0238">DNA-binding</keyword>
<reference evidence="7" key="1">
    <citation type="submission" date="2025-08" db="UniProtKB">
        <authorList>
            <consortium name="RefSeq"/>
        </authorList>
    </citation>
    <scope>IDENTIFICATION</scope>
    <source>
        <tissue evidence="7">Muscle</tissue>
    </source>
</reference>